<accession>A0ABM9QU41</accession>
<sequence>MFLESHLFASNAYNVLARDRLRDKFTVISILIKYFRGIMSR</sequence>
<gene>
    <name evidence="1" type="ORF">VCR4J5_200171</name>
</gene>
<keyword evidence="2" id="KW-1185">Reference proteome</keyword>
<dbReference type="EMBL" id="CCJX01000103">
    <property type="protein sequence ID" value="CDT33700.1"/>
    <property type="molecule type" value="Genomic_DNA"/>
</dbReference>
<evidence type="ECO:0000313" key="2">
    <source>
        <dbReference type="Proteomes" id="UP000049077"/>
    </source>
</evidence>
<protein>
    <submittedName>
        <fullName evidence="1">Uncharacterized protein</fullName>
    </submittedName>
</protein>
<dbReference type="Proteomes" id="UP000049077">
    <property type="component" value="Unassembled WGS sequence"/>
</dbReference>
<name>A0ABM9QU41_9VIBR</name>
<proteinExistence type="predicted"/>
<organism evidence="1 2">
    <name type="scientific">Vibrio crassostreae</name>
    <dbReference type="NCBI Taxonomy" id="246167"/>
    <lineage>
        <taxon>Bacteria</taxon>
        <taxon>Pseudomonadati</taxon>
        <taxon>Pseudomonadota</taxon>
        <taxon>Gammaproteobacteria</taxon>
        <taxon>Vibrionales</taxon>
        <taxon>Vibrionaceae</taxon>
        <taxon>Vibrio</taxon>
    </lineage>
</organism>
<evidence type="ECO:0000313" key="1">
    <source>
        <dbReference type="EMBL" id="CDT33700.1"/>
    </source>
</evidence>
<comment type="caution">
    <text evidence="1">The sequence shown here is derived from an EMBL/GenBank/DDBJ whole genome shotgun (WGS) entry which is preliminary data.</text>
</comment>
<reference evidence="1 2" key="1">
    <citation type="submission" date="2014-06" db="EMBL/GenBank/DDBJ databases">
        <authorList>
            <person name="Le Roux F."/>
        </authorList>
    </citation>
    <scope>NUCLEOTIDE SEQUENCE [LARGE SCALE GENOMIC DNA]</scope>
    <source>
        <strain evidence="1 2">J5-4</strain>
    </source>
</reference>